<feature type="domain" description="DNA-directed RNA polymerase RBP11-like dimerisation" evidence="7">
    <location>
        <begin position="19"/>
        <end position="88"/>
    </location>
</feature>
<proteinExistence type="inferred from homology"/>
<gene>
    <name evidence="9" type="primary">LOC107074082</name>
</gene>
<evidence type="ECO:0000256" key="5">
    <source>
        <dbReference type="ARBA" id="ARBA00025751"/>
    </source>
</evidence>
<evidence type="ECO:0000259" key="7">
    <source>
        <dbReference type="Pfam" id="PF13656"/>
    </source>
</evidence>
<evidence type="ECO:0000313" key="9">
    <source>
        <dbReference type="RefSeq" id="XP_015190621.1"/>
    </source>
</evidence>
<dbReference type="InterPro" id="IPR009025">
    <property type="entry name" value="RBP11-like_dimer"/>
</dbReference>
<dbReference type="Gene3D" id="3.30.1360.10">
    <property type="entry name" value="RNA polymerase, RBP11-like subunit"/>
    <property type="match status" value="1"/>
</dbReference>
<evidence type="ECO:0000256" key="2">
    <source>
        <dbReference type="ARBA" id="ARBA00022478"/>
    </source>
</evidence>
<reference evidence="9" key="1">
    <citation type="submission" date="2025-08" db="UniProtKB">
        <authorList>
            <consortium name="RefSeq"/>
        </authorList>
    </citation>
    <scope>IDENTIFICATION</scope>
    <source>
        <tissue evidence="9">Whole body</tissue>
    </source>
</reference>
<dbReference type="PANTHER" id="PTHR13946:SF28">
    <property type="entry name" value="DNA-DIRECTED RNA POLYMERASES I AND III SUBUNIT RPAC2"/>
    <property type="match status" value="1"/>
</dbReference>
<organism evidence="8 9">
    <name type="scientific">Polistes dominula</name>
    <name type="common">European paper wasp</name>
    <name type="synonym">Vespa dominula</name>
    <dbReference type="NCBI Taxonomy" id="743375"/>
    <lineage>
        <taxon>Eukaryota</taxon>
        <taxon>Metazoa</taxon>
        <taxon>Ecdysozoa</taxon>
        <taxon>Arthropoda</taxon>
        <taxon>Hexapoda</taxon>
        <taxon>Insecta</taxon>
        <taxon>Pterygota</taxon>
        <taxon>Neoptera</taxon>
        <taxon>Endopterygota</taxon>
        <taxon>Hymenoptera</taxon>
        <taxon>Apocrita</taxon>
        <taxon>Aculeata</taxon>
        <taxon>Vespoidea</taxon>
        <taxon>Vespidae</taxon>
        <taxon>Polistinae</taxon>
        <taxon>Polistini</taxon>
        <taxon>Polistes</taxon>
    </lineage>
</organism>
<dbReference type="Pfam" id="PF13656">
    <property type="entry name" value="RNA_pol_L_2"/>
    <property type="match status" value="1"/>
</dbReference>
<comment type="subcellular location">
    <subcellularLocation>
        <location evidence="1">Nucleus</location>
    </subcellularLocation>
</comment>
<protein>
    <recommendedName>
        <fullName evidence="6">DNA-directed RNA polymerase I subunit D</fullName>
    </recommendedName>
</protein>
<evidence type="ECO:0000256" key="6">
    <source>
        <dbReference type="ARBA" id="ARBA00031757"/>
    </source>
</evidence>
<dbReference type="InterPro" id="IPR036603">
    <property type="entry name" value="RBP11-like"/>
</dbReference>
<comment type="similarity">
    <text evidence="5">Belongs to the archaeal Rpo11/eukaryotic RPB11/RPC19 RNA polymerase subunit family.</text>
</comment>
<keyword evidence="4" id="KW-0539">Nucleus</keyword>
<evidence type="ECO:0000256" key="3">
    <source>
        <dbReference type="ARBA" id="ARBA00023163"/>
    </source>
</evidence>
<evidence type="ECO:0000256" key="4">
    <source>
        <dbReference type="ARBA" id="ARBA00023242"/>
    </source>
</evidence>
<dbReference type="RefSeq" id="XP_015190621.1">
    <property type="nucleotide sequence ID" value="XM_015335135.1"/>
</dbReference>
<dbReference type="GO" id="GO:0000428">
    <property type="term" value="C:DNA-directed RNA polymerase complex"/>
    <property type="evidence" value="ECO:0007669"/>
    <property type="project" value="UniProtKB-KW"/>
</dbReference>
<name>A0ABM1JDT3_POLDO</name>
<keyword evidence="2 9" id="KW-0240">DNA-directed RNA polymerase</keyword>
<dbReference type="PROSITE" id="PS01154">
    <property type="entry name" value="RNA_POL_L_13KD"/>
    <property type="match status" value="1"/>
</dbReference>
<dbReference type="CDD" id="cd07029">
    <property type="entry name" value="RNAP_I_III_AC19"/>
    <property type="match status" value="1"/>
</dbReference>
<keyword evidence="8" id="KW-1185">Reference proteome</keyword>
<dbReference type="HAMAP" id="MF_00261">
    <property type="entry name" value="RNApol_arch_Rpo11"/>
    <property type="match status" value="1"/>
</dbReference>
<dbReference type="GeneID" id="107074082"/>
<keyword evidence="3" id="KW-0804">Transcription</keyword>
<evidence type="ECO:0000313" key="8">
    <source>
        <dbReference type="Proteomes" id="UP000694924"/>
    </source>
</evidence>
<dbReference type="InterPro" id="IPR033898">
    <property type="entry name" value="RNAP_AC19"/>
</dbReference>
<accession>A0ABM1JDT3</accession>
<dbReference type="Proteomes" id="UP000694924">
    <property type="component" value="Unplaced"/>
</dbReference>
<evidence type="ECO:0000256" key="1">
    <source>
        <dbReference type="ARBA" id="ARBA00004123"/>
    </source>
</evidence>
<dbReference type="InterPro" id="IPR022905">
    <property type="entry name" value="Rpo11-like"/>
</dbReference>
<dbReference type="InterPro" id="IPR008193">
    <property type="entry name" value="RNA_pol_Rpb11_13-16kDa_CS"/>
</dbReference>
<dbReference type="PANTHER" id="PTHR13946">
    <property type="entry name" value="DNA-DIRECTED RNA POLYMERASE I,II,III"/>
    <property type="match status" value="1"/>
</dbReference>
<dbReference type="SUPFAM" id="SSF55257">
    <property type="entry name" value="RBP11-like subunits of RNA polymerase"/>
    <property type="match status" value="1"/>
</dbReference>
<sequence>MGRLVVLAGDQVHGEQSRTFIFLNEGHTLGNALQNIIAHYPEVTFCGYTVPHPAENKINFRIQTKTGRATDILKRGLQDLEKICDHTLEVFNEAYKQYKSSKNVSSENT</sequence>